<dbReference type="EMBL" id="AP023093">
    <property type="protein sequence ID" value="BCE37414.1"/>
    <property type="molecule type" value="Genomic_DNA"/>
</dbReference>
<reference evidence="4" key="5">
    <citation type="submission" date="2020-05" db="EMBL/GenBank/DDBJ databases">
        <title>Complete genome sequence of Bradyrhizobium diazoefficiens XF4 isolated from soybean nodule.</title>
        <authorList>
            <person name="Noda R."/>
            <person name="Kakizaki K."/>
            <person name="Minamisawa K."/>
        </authorList>
    </citation>
    <scope>NUCLEOTIDE SEQUENCE</scope>
    <source>
        <strain evidence="4">XF4</strain>
    </source>
</reference>
<evidence type="ECO:0000313" key="3">
    <source>
        <dbReference type="EMBL" id="BCE37414.1"/>
    </source>
</evidence>
<dbReference type="EMBL" id="AP023094">
    <property type="protein sequence ID" value="BCE46099.1"/>
    <property type="molecule type" value="Genomic_DNA"/>
</dbReference>
<evidence type="ECO:0000313" key="7">
    <source>
        <dbReference type="EMBL" id="BCE72281.1"/>
    </source>
</evidence>
<reference evidence="5" key="6">
    <citation type="submission" date="2020-05" db="EMBL/GenBank/DDBJ databases">
        <title>Complete genome sequence of Bradyrhizobium diazoefficiens XF5 isolated from soybean nodule.</title>
        <authorList>
            <person name="Noda R."/>
            <person name="Kakizaki K."/>
            <person name="Minamisawa K."/>
        </authorList>
    </citation>
    <scope>NUCLEOTIDE SEQUENCE</scope>
    <source>
        <strain evidence="5">XF5</strain>
    </source>
</reference>
<gene>
    <name evidence="9" type="ORF">XF10B_24220</name>
    <name evidence="1" type="ORF">XF1B_25270</name>
    <name evidence="2" type="ORF">XF2B_24420</name>
    <name evidence="3" type="ORF">XF3B_24450</name>
    <name evidence="4" type="ORF">XF4B_24480</name>
    <name evidence="5" type="ORF">XF5B_23710</name>
    <name evidence="6" type="ORF">XF6B_23910</name>
    <name evidence="7" type="ORF">XF8B_23920</name>
    <name evidence="8" type="ORF">XF9B_24320</name>
</gene>
<dbReference type="EMBL" id="AP023097">
    <property type="protein sequence ID" value="BCE72281.1"/>
    <property type="molecule type" value="Genomic_DNA"/>
</dbReference>
<reference evidence="2" key="3">
    <citation type="submission" date="2020-05" db="EMBL/GenBank/DDBJ databases">
        <title>Complete genome sequence of Bradyrhizobium diazoefficiens XF2 isolated from soybean nodule.</title>
        <authorList>
            <person name="Noda R."/>
            <person name="Kakizaki K."/>
            <person name="Minamisawa K."/>
        </authorList>
    </citation>
    <scope>NUCLEOTIDE SEQUENCE</scope>
    <source>
        <strain evidence="2">XF2</strain>
    </source>
</reference>
<dbReference type="EMBL" id="AP023098">
    <property type="protein sequence ID" value="BCE81011.1"/>
    <property type="molecule type" value="Genomic_DNA"/>
</dbReference>
<name>A0A809WYC0_9BRAD</name>
<evidence type="ECO:0000313" key="9">
    <source>
        <dbReference type="EMBL" id="BCE89624.1"/>
    </source>
</evidence>
<proteinExistence type="predicted"/>
<evidence type="ECO:0000313" key="2">
    <source>
        <dbReference type="EMBL" id="BCE28673.1"/>
    </source>
</evidence>
<accession>A0A809WYC0</accession>
<dbReference type="AlphaFoldDB" id="A0A809WYC0"/>
<protein>
    <submittedName>
        <fullName evidence="1">Uncharacterized protein</fullName>
    </submittedName>
</protein>
<reference evidence="6" key="7">
    <citation type="submission" date="2020-05" db="EMBL/GenBank/DDBJ databases">
        <title>Complete genome sequence of Bradyrhizobium diazoefficiens XF6 isolated from soybean nodule.</title>
        <authorList>
            <person name="Noda R."/>
            <person name="Kakizaki K."/>
            <person name="Minamisawa K."/>
        </authorList>
    </citation>
    <scope>NUCLEOTIDE SEQUENCE</scope>
    <source>
        <strain evidence="6">XF6</strain>
    </source>
</reference>
<reference evidence="9" key="2">
    <citation type="submission" date="2020-05" db="EMBL/GenBank/DDBJ databases">
        <title>Complete genome sequence of Bradyrhizobium diazoefficiens XF10 isolated from soybean nodule.</title>
        <authorList>
            <person name="Noda R."/>
            <person name="Kakizaki K."/>
            <person name="Minamisawa K."/>
        </authorList>
    </citation>
    <scope>NUCLEOTIDE SEQUENCE</scope>
    <source>
        <strain evidence="9">XF10</strain>
    </source>
</reference>
<reference evidence="3" key="4">
    <citation type="submission" date="2020-05" db="EMBL/GenBank/DDBJ databases">
        <title>Complete genome sequence of Bradyrhizobium diazoefficiens XF3 isolated from soybean nodule.</title>
        <authorList>
            <person name="Noda R."/>
            <person name="Kakizaki K."/>
            <person name="Minamisawa K."/>
        </authorList>
    </citation>
    <scope>NUCLEOTIDE SEQUENCE</scope>
    <source>
        <strain evidence="3">XF3</strain>
    </source>
</reference>
<reference evidence="1" key="1">
    <citation type="submission" date="2020-05" db="EMBL/GenBank/DDBJ databases">
        <title>Complete genome sequence of Bradyrhizobium diazoefficiens XF1 isolated from soybean nodule.</title>
        <authorList>
            <person name="Noda R."/>
            <person name="Kakizaki K."/>
            <person name="Minamisawa K."/>
        </authorList>
    </citation>
    <scope>NUCLEOTIDE SEQUENCE</scope>
    <source>
        <strain evidence="1">XF1</strain>
    </source>
</reference>
<reference evidence="8" key="9">
    <citation type="submission" date="2020-05" db="EMBL/GenBank/DDBJ databases">
        <title>Complete genome sequence of Bradyrhizobium diazoefficiens XF9 isolated from soybean nodule.</title>
        <authorList>
            <person name="Noda R."/>
            <person name="Kakizaki K."/>
            <person name="Minamisawa K."/>
        </authorList>
    </citation>
    <scope>NUCLEOTIDE SEQUENCE</scope>
    <source>
        <strain evidence="8">XF9</strain>
    </source>
</reference>
<dbReference type="EMBL" id="AP023096">
    <property type="protein sequence ID" value="BCE63592.1"/>
    <property type="molecule type" value="Genomic_DNA"/>
</dbReference>
<organism evidence="1">
    <name type="scientific">Bradyrhizobium diazoefficiens</name>
    <dbReference type="NCBI Taxonomy" id="1355477"/>
    <lineage>
        <taxon>Bacteria</taxon>
        <taxon>Pseudomonadati</taxon>
        <taxon>Pseudomonadota</taxon>
        <taxon>Alphaproteobacteria</taxon>
        <taxon>Hyphomicrobiales</taxon>
        <taxon>Nitrobacteraceae</taxon>
        <taxon>Bradyrhizobium</taxon>
    </lineage>
</organism>
<evidence type="ECO:0000313" key="5">
    <source>
        <dbReference type="EMBL" id="BCE54859.1"/>
    </source>
</evidence>
<dbReference type="EMBL" id="AP023095">
    <property type="protein sequence ID" value="BCE54859.1"/>
    <property type="molecule type" value="Genomic_DNA"/>
</dbReference>
<evidence type="ECO:0000313" key="1">
    <source>
        <dbReference type="EMBL" id="BCE19846.1"/>
    </source>
</evidence>
<evidence type="ECO:0000313" key="8">
    <source>
        <dbReference type="EMBL" id="BCE81011.1"/>
    </source>
</evidence>
<reference evidence="7" key="8">
    <citation type="submission" date="2020-05" db="EMBL/GenBank/DDBJ databases">
        <title>Complete genome sequence of Bradyrhizobium diazoefficiens XF8 isolated from soybean nodule.</title>
        <authorList>
            <person name="Noda R."/>
            <person name="Kakizaki K."/>
            <person name="Minamisawa K."/>
        </authorList>
    </citation>
    <scope>NUCLEOTIDE SEQUENCE</scope>
    <source>
        <strain evidence="7">XF8</strain>
    </source>
</reference>
<dbReference type="EMBL" id="AP023099">
    <property type="protein sequence ID" value="BCE89624.1"/>
    <property type="molecule type" value="Genomic_DNA"/>
</dbReference>
<dbReference type="EMBL" id="AP023091">
    <property type="protein sequence ID" value="BCE19846.1"/>
    <property type="molecule type" value="Genomic_DNA"/>
</dbReference>
<sequence length="117" mass="12423">MTSAFLSTLSLSAEKNCAQNSGAKRRDDINSLIMTSPVLERQPEVASWAVKASRPEGNGTNDCRVTMVVGLLCPLDPSDPVGLQMVSLGSQISGCGRVGFGRKGRADPDMRRAVSKN</sequence>
<dbReference type="EMBL" id="AP023092">
    <property type="protein sequence ID" value="BCE28673.1"/>
    <property type="molecule type" value="Genomic_DNA"/>
</dbReference>
<evidence type="ECO:0000313" key="6">
    <source>
        <dbReference type="EMBL" id="BCE63592.1"/>
    </source>
</evidence>
<evidence type="ECO:0000313" key="4">
    <source>
        <dbReference type="EMBL" id="BCE46099.1"/>
    </source>
</evidence>